<proteinExistence type="predicted"/>
<comment type="caution">
    <text evidence="2">The sequence shown here is derived from an EMBL/GenBank/DDBJ whole genome shotgun (WGS) entry which is preliminary data.</text>
</comment>
<keyword evidence="3" id="KW-1185">Reference proteome</keyword>
<organism evidence="2 3">
    <name type="scientific">Acipenser ruthenus</name>
    <name type="common">Sterlet sturgeon</name>
    <dbReference type="NCBI Taxonomy" id="7906"/>
    <lineage>
        <taxon>Eukaryota</taxon>
        <taxon>Metazoa</taxon>
        <taxon>Chordata</taxon>
        <taxon>Craniata</taxon>
        <taxon>Vertebrata</taxon>
        <taxon>Euteleostomi</taxon>
        <taxon>Actinopterygii</taxon>
        <taxon>Chondrostei</taxon>
        <taxon>Acipenseriformes</taxon>
        <taxon>Acipenseridae</taxon>
        <taxon>Acipenser</taxon>
    </lineage>
</organism>
<evidence type="ECO:0000313" key="3">
    <source>
        <dbReference type="Proteomes" id="UP000289886"/>
    </source>
</evidence>
<evidence type="ECO:0000313" key="2">
    <source>
        <dbReference type="EMBL" id="RXM36180.1"/>
    </source>
</evidence>
<protein>
    <submittedName>
        <fullName evidence="2">Uncharacterized protein</fullName>
    </submittedName>
</protein>
<name>A0A444ULW4_ACIRT</name>
<dbReference type="EMBL" id="SCEB01214297">
    <property type="protein sequence ID" value="RXM36180.1"/>
    <property type="molecule type" value="Genomic_DNA"/>
</dbReference>
<reference evidence="2 3" key="1">
    <citation type="submission" date="2019-01" db="EMBL/GenBank/DDBJ databases">
        <title>Draft Genome and Complete Hox-Cluster Characterization of the Sterlet Sturgeon (Acipenser ruthenus).</title>
        <authorList>
            <person name="Wei Q."/>
        </authorList>
    </citation>
    <scope>NUCLEOTIDE SEQUENCE [LARGE SCALE GENOMIC DNA]</scope>
    <source>
        <strain evidence="2">WHYD16114868_AA</strain>
        <tissue evidence="2">Blood</tissue>
    </source>
</reference>
<accession>A0A444ULW4</accession>
<gene>
    <name evidence="2" type="ORF">EOD39_12194</name>
</gene>
<dbReference type="Proteomes" id="UP000289886">
    <property type="component" value="Unassembled WGS sequence"/>
</dbReference>
<evidence type="ECO:0000256" key="1">
    <source>
        <dbReference type="SAM" id="MobiDB-lite"/>
    </source>
</evidence>
<sequence>MPRLQMCNYKKPYEATKRNHKVTSTEVELKVGETLKLAPHHEKQNQERLNKSKERAEEEVASGIMLN</sequence>
<dbReference type="AlphaFoldDB" id="A0A444ULW4"/>
<feature type="region of interest" description="Disordered" evidence="1">
    <location>
        <begin position="39"/>
        <end position="67"/>
    </location>
</feature>
<feature type="compositionally biased region" description="Basic and acidic residues" evidence="1">
    <location>
        <begin position="39"/>
        <end position="58"/>
    </location>
</feature>